<dbReference type="Pfam" id="PF20736">
    <property type="entry name" value="Glyco_hydro127M"/>
    <property type="match status" value="1"/>
</dbReference>
<protein>
    <submittedName>
        <fullName evidence="3">Genome polyprotein</fullName>
    </submittedName>
</protein>
<evidence type="ECO:0000259" key="2">
    <source>
        <dbReference type="Pfam" id="PF20736"/>
    </source>
</evidence>
<dbReference type="AlphaFoldDB" id="A0A0U1LM54"/>
<feature type="domain" description="Non-reducing end beta-L-arabinofuranosidase-like GH127 middle" evidence="2">
    <location>
        <begin position="447"/>
        <end position="514"/>
    </location>
</feature>
<feature type="chain" id="PRO_5018294605" evidence="1">
    <location>
        <begin position="29"/>
        <end position="683"/>
    </location>
</feature>
<evidence type="ECO:0000313" key="3">
    <source>
        <dbReference type="EMBL" id="CRG84128.1"/>
    </source>
</evidence>
<dbReference type="PROSITE" id="PS51257">
    <property type="entry name" value="PROKAR_LIPOPROTEIN"/>
    <property type="match status" value="1"/>
</dbReference>
<dbReference type="STRING" id="28573.A0A0U1LM54"/>
<accession>A0A0U1LM54</accession>
<evidence type="ECO:0000256" key="1">
    <source>
        <dbReference type="SAM" id="SignalP"/>
    </source>
</evidence>
<dbReference type="OrthoDB" id="5358475at2759"/>
<evidence type="ECO:0000313" key="4">
    <source>
        <dbReference type="Proteomes" id="UP000054383"/>
    </source>
</evidence>
<dbReference type="Proteomes" id="UP000054383">
    <property type="component" value="Unassembled WGS sequence"/>
</dbReference>
<sequence length="683" mass="75203">MHLHRSTGWRRASMIAILLAGSCFSAAASNPSLAPRVLVPLPLGSISPAGWLQDQLQLMGDGLAGHEHDFYDYVADSSWLGGSSEYSDLNEGFPYWFNGLVPLAYGLNDQRLKSQVSQSVNYVLSHQQSDGWLGPETDNSTRNIWGRFPFFLGLAQLAEAENGTDASTQILNSMHKFITLMHAMLEDNYLGYVAQPGQNLDDQWGRARAADMILGLQWLYEHDPRSNTQIIFDCMDLLYEKASNWSNWYTDGLYIKQDLDTVPINITEYYYPFEHGVNVGQGLKFGAVIQRLTRQDSFGDNARTAVNWTFQYHGQPSGVVIGDERMSGLSPVRGVELCSVVETIYSLTYLYQTLGDVEFADRAELAAYNALPVMLTPNWWAHQYVSQTNQPISHTFDSDPFYNVDTEGQHFGLAPNYPCCTVNHPQGYPKFVSNSFVRSGDNGIAHALLGPTSVNTTTNSGVTVTVSVDTLYPFSYELVYTVQSSDDFDFYVRVPSWASSSSTISINGASASQVHADSSSGLHHIAVSKGETSIRYTLATGIRVTDRANDTVAIYHGSLLYSLPIGENVTTYSSNYTGAPTGVEEYDFYPTTTWALAIDPSTLTYNEASSSAILPNPVWSLNGPPVTITATVCEINWNLTGGYAPNPPLKADRKCIGDSFQTKLVPYGSARLHVAEIPTLSLT</sequence>
<organism evidence="3 4">
    <name type="scientific">Talaromyces islandicus</name>
    <name type="common">Penicillium islandicum</name>
    <dbReference type="NCBI Taxonomy" id="28573"/>
    <lineage>
        <taxon>Eukaryota</taxon>
        <taxon>Fungi</taxon>
        <taxon>Dikarya</taxon>
        <taxon>Ascomycota</taxon>
        <taxon>Pezizomycotina</taxon>
        <taxon>Eurotiomycetes</taxon>
        <taxon>Eurotiomycetidae</taxon>
        <taxon>Eurotiales</taxon>
        <taxon>Trichocomaceae</taxon>
        <taxon>Talaromyces</taxon>
        <taxon>Talaromyces sect. Islandici</taxon>
    </lineage>
</organism>
<dbReference type="InterPro" id="IPR008928">
    <property type="entry name" value="6-hairpin_glycosidase_sf"/>
</dbReference>
<name>A0A0U1LM54_TALIS</name>
<dbReference type="SUPFAM" id="SSF48208">
    <property type="entry name" value="Six-hairpin glycosidases"/>
    <property type="match status" value="1"/>
</dbReference>
<dbReference type="PANTHER" id="PTHR31151:SF0">
    <property type="entry name" value="PROLINE-TRNA LIGASE (DUF1680)"/>
    <property type="match status" value="1"/>
</dbReference>
<dbReference type="InterPro" id="IPR049046">
    <property type="entry name" value="Beta-AFase-like_GH127_middle"/>
</dbReference>
<dbReference type="OMA" id="WERGPYW"/>
<dbReference type="GO" id="GO:0005975">
    <property type="term" value="P:carbohydrate metabolic process"/>
    <property type="evidence" value="ECO:0007669"/>
    <property type="project" value="InterPro"/>
</dbReference>
<gene>
    <name evidence="3" type="ORF">PISL3812_01455</name>
</gene>
<dbReference type="PANTHER" id="PTHR31151">
    <property type="entry name" value="PROLINE-TRNA LIGASE (DUF1680)"/>
    <property type="match status" value="1"/>
</dbReference>
<keyword evidence="1" id="KW-0732">Signal</keyword>
<dbReference type="EMBL" id="CVMT01000001">
    <property type="protein sequence ID" value="CRG84128.1"/>
    <property type="molecule type" value="Genomic_DNA"/>
</dbReference>
<keyword evidence="4" id="KW-1185">Reference proteome</keyword>
<feature type="signal peptide" evidence="1">
    <location>
        <begin position="1"/>
        <end position="28"/>
    </location>
</feature>
<proteinExistence type="predicted"/>
<reference evidence="3 4" key="1">
    <citation type="submission" date="2015-04" db="EMBL/GenBank/DDBJ databases">
        <authorList>
            <person name="Syromyatnikov M.Y."/>
            <person name="Popov V.N."/>
        </authorList>
    </citation>
    <scope>NUCLEOTIDE SEQUENCE [LARGE SCALE GENOMIC DNA]</scope>
    <source>
        <strain evidence="3">WF-38-12</strain>
    </source>
</reference>